<dbReference type="PANTHER" id="PTHR40396">
    <property type="entry name" value="ATPASE-LIKE PROTEIN"/>
    <property type="match status" value="1"/>
</dbReference>
<protein>
    <recommendedName>
        <fullName evidence="1">ATPase AAA-type core domain-containing protein</fullName>
    </recommendedName>
</protein>
<dbReference type="AlphaFoldDB" id="A0A7Y9QW99"/>
<dbReference type="EMBL" id="JACCFH010000001">
    <property type="protein sequence ID" value="NYG32071.1"/>
    <property type="molecule type" value="Genomic_DNA"/>
</dbReference>
<evidence type="ECO:0000259" key="1">
    <source>
        <dbReference type="Pfam" id="PF13304"/>
    </source>
</evidence>
<gene>
    <name evidence="2" type="ORF">BDD16_001057</name>
</gene>
<accession>A0A7Y9QW99</accession>
<reference evidence="2 3" key="1">
    <citation type="submission" date="2020-07" db="EMBL/GenBank/DDBJ databases">
        <title>Genomic Encyclopedia of Archaeal and Bacterial Type Strains, Phase II (KMG-II): from individual species to whole genera.</title>
        <authorList>
            <person name="Goeker M."/>
        </authorList>
    </citation>
    <scope>NUCLEOTIDE SEQUENCE [LARGE SCALE GENOMIC DNA]</scope>
    <source>
        <strain evidence="2 3">DSM 21226</strain>
    </source>
</reference>
<dbReference type="InterPro" id="IPR003959">
    <property type="entry name" value="ATPase_AAA_core"/>
</dbReference>
<dbReference type="PANTHER" id="PTHR40396:SF1">
    <property type="entry name" value="ATPASE AAA-TYPE CORE DOMAIN-CONTAINING PROTEIN"/>
    <property type="match status" value="1"/>
</dbReference>
<dbReference type="Pfam" id="PF13304">
    <property type="entry name" value="AAA_21"/>
    <property type="match status" value="1"/>
</dbReference>
<dbReference type="SUPFAM" id="SSF52540">
    <property type="entry name" value="P-loop containing nucleoside triphosphate hydrolases"/>
    <property type="match status" value="1"/>
</dbReference>
<dbReference type="RefSeq" id="WP_179633000.1">
    <property type="nucleotide sequence ID" value="NZ_JACCFH010000001.1"/>
</dbReference>
<feature type="domain" description="ATPase AAA-type core" evidence="1">
    <location>
        <begin position="45"/>
        <end position="344"/>
    </location>
</feature>
<organism evidence="2 3">
    <name type="scientific">Sphaerotilus montanus</name>
    <dbReference type="NCBI Taxonomy" id="522889"/>
    <lineage>
        <taxon>Bacteria</taxon>
        <taxon>Pseudomonadati</taxon>
        <taxon>Pseudomonadota</taxon>
        <taxon>Betaproteobacteria</taxon>
        <taxon>Burkholderiales</taxon>
        <taxon>Sphaerotilaceae</taxon>
        <taxon>Sphaerotilus</taxon>
    </lineage>
</organism>
<sequence>MLRRYSFTNFQSFSDTTEVSLLLNQKVQPLTWEHTPASSQRVSTVMGVVGPNGSGKTALLKPLVFLNWFMTRSFHLAPGTPIPVTPHLATPDRPIAFELEGEDDQGIWRYQLTLTAERVLHESLHEKRERFGYVFTRDWSAEQQTYAIRQQNFGLRPSEARKVRPNASLLSTAAQYGVKEVERWTTRVLGTNVNIEGRVPYHDNDLLDASEFFAAHPALRQQMTRLLRGWDLGLEDIELREQEFLPAGREGVVKVWIPHGIHRWRNGATHALPFWEESSGTRSAFILLSRLLPALASGGLVVIDEFENDLHPHMLEPILNLFASPRTNPHHAQILFTCHAAEVLNLLHKSQVMLVEKDATGESTAWRLDSVVGLRNDDNFYAKYMAGAYGAVPQV</sequence>
<name>A0A7Y9QW99_9BURK</name>
<dbReference type="GO" id="GO:0016887">
    <property type="term" value="F:ATP hydrolysis activity"/>
    <property type="evidence" value="ECO:0007669"/>
    <property type="project" value="InterPro"/>
</dbReference>
<dbReference type="InterPro" id="IPR027417">
    <property type="entry name" value="P-loop_NTPase"/>
</dbReference>
<dbReference type="Proteomes" id="UP000518288">
    <property type="component" value="Unassembled WGS sequence"/>
</dbReference>
<proteinExistence type="predicted"/>
<comment type="caution">
    <text evidence="2">The sequence shown here is derived from an EMBL/GenBank/DDBJ whole genome shotgun (WGS) entry which is preliminary data.</text>
</comment>
<dbReference type="Gene3D" id="3.40.50.300">
    <property type="entry name" value="P-loop containing nucleotide triphosphate hydrolases"/>
    <property type="match status" value="1"/>
</dbReference>
<dbReference type="GO" id="GO:0005524">
    <property type="term" value="F:ATP binding"/>
    <property type="evidence" value="ECO:0007669"/>
    <property type="project" value="InterPro"/>
</dbReference>
<evidence type="ECO:0000313" key="3">
    <source>
        <dbReference type="Proteomes" id="UP000518288"/>
    </source>
</evidence>
<keyword evidence="3" id="KW-1185">Reference proteome</keyword>
<evidence type="ECO:0000313" key="2">
    <source>
        <dbReference type="EMBL" id="NYG32071.1"/>
    </source>
</evidence>